<dbReference type="STRING" id="930146.SAMN05192533_105181"/>
<evidence type="ECO:0000313" key="1">
    <source>
        <dbReference type="EMBL" id="SEM74908.1"/>
    </source>
</evidence>
<proteinExistence type="predicted"/>
<dbReference type="Proteomes" id="UP000198553">
    <property type="component" value="Unassembled WGS sequence"/>
</dbReference>
<sequence length="98" mass="11397">MFDIREELAMTERPINQFNFSLENEEGELVVTGNISGESEVPSFDDLKFEAVIALLNSIDKKNFSEVEKKHLFEQYINEIEDTLTEIKIHDQFQGEIK</sequence>
<reference evidence="2" key="1">
    <citation type="submission" date="2016-10" db="EMBL/GenBank/DDBJ databases">
        <authorList>
            <person name="Varghese N."/>
            <person name="Submissions S."/>
        </authorList>
    </citation>
    <scope>NUCLEOTIDE SEQUENCE [LARGE SCALE GENOMIC DNA]</scope>
    <source>
        <strain evidence="2">B48,IBRC-M 10115,DSM 25386,CECT 8001</strain>
    </source>
</reference>
<dbReference type="EMBL" id="FOBW01000005">
    <property type="protein sequence ID" value="SEM74908.1"/>
    <property type="molecule type" value="Genomic_DNA"/>
</dbReference>
<evidence type="ECO:0000313" key="2">
    <source>
        <dbReference type="Proteomes" id="UP000198553"/>
    </source>
</evidence>
<accession>A0A1H8AYQ3</accession>
<keyword evidence="2" id="KW-1185">Reference proteome</keyword>
<name>A0A1H8AYQ3_9BACI</name>
<organism evidence="1 2">
    <name type="scientific">Mesobacillus persicus</name>
    <dbReference type="NCBI Taxonomy" id="930146"/>
    <lineage>
        <taxon>Bacteria</taxon>
        <taxon>Bacillati</taxon>
        <taxon>Bacillota</taxon>
        <taxon>Bacilli</taxon>
        <taxon>Bacillales</taxon>
        <taxon>Bacillaceae</taxon>
        <taxon>Mesobacillus</taxon>
    </lineage>
</organism>
<protein>
    <submittedName>
        <fullName evidence="1">Uncharacterized protein</fullName>
    </submittedName>
</protein>
<gene>
    <name evidence="1" type="ORF">SAMN05192533_105181</name>
</gene>
<dbReference type="AlphaFoldDB" id="A0A1H8AYQ3"/>